<dbReference type="RefSeq" id="WP_021459479.1">
    <property type="nucleotide sequence ID" value="NZ_BKAV01000016.1"/>
</dbReference>
<dbReference type="SUPFAM" id="SSF53474">
    <property type="entry name" value="alpha/beta-Hydrolases"/>
    <property type="match status" value="1"/>
</dbReference>
<dbReference type="EMBL" id="BKAV01000016">
    <property type="protein sequence ID" value="GEQ00528.1"/>
    <property type="molecule type" value="Genomic_DNA"/>
</dbReference>
<dbReference type="InterPro" id="IPR029058">
    <property type="entry name" value="AB_hydrolase_fold"/>
</dbReference>
<dbReference type="PANTHER" id="PTHR48081">
    <property type="entry name" value="AB HYDROLASE SUPERFAMILY PROTEIN C4A8.06C"/>
    <property type="match status" value="1"/>
</dbReference>
<evidence type="ECO:0000313" key="4">
    <source>
        <dbReference type="EMBL" id="SUJ07918.1"/>
    </source>
</evidence>
<evidence type="ECO:0000256" key="1">
    <source>
        <dbReference type="ARBA" id="ARBA00022801"/>
    </source>
</evidence>
<dbReference type="Gene3D" id="3.40.50.1820">
    <property type="entry name" value="alpha/beta hydrolase"/>
    <property type="match status" value="1"/>
</dbReference>
<proteinExistence type="predicted"/>
<name>A0A380BVU3_9STAP</name>
<dbReference type="GO" id="GO:0016787">
    <property type="term" value="F:hydrolase activity"/>
    <property type="evidence" value="ECO:0007669"/>
    <property type="project" value="UniProtKB-KW"/>
</dbReference>
<evidence type="ECO:0000259" key="2">
    <source>
        <dbReference type="Pfam" id="PF07859"/>
    </source>
</evidence>
<dbReference type="AlphaFoldDB" id="A0A380BVU3"/>
<dbReference type="OrthoDB" id="9815425at2"/>
<sequence length="272" mass="30387">MYHQYITTKDNFELPITIIEATGSQAKGVVVYYHGGGLIFGQPNDLPQAYQDLITTDYHLVMLSYRLAPESNIDTIIADALAGLDFVAQLYPELPLILFGRSAGAYLALQVASQRQVAGIMDFYGYSRVHVPSFLRPHPTYQTLSTQVSADMLQQLIQDSPLVTGPMQARYPIYLHARGAAQWLNYLGIQTSTDSAYNLAPKQLQQLPPTFIVHCSGDPDVPISESDYLAQHIPVTQVKRLALDEHDFDRTVNDYNIAIYQECLDFLATLTN</sequence>
<dbReference type="InterPro" id="IPR050300">
    <property type="entry name" value="GDXG_lipolytic_enzyme"/>
</dbReference>
<dbReference type="Proteomes" id="UP000254956">
    <property type="component" value="Unassembled WGS sequence"/>
</dbReference>
<dbReference type="Proteomes" id="UP000321598">
    <property type="component" value="Unassembled WGS sequence"/>
</dbReference>
<dbReference type="EMBL" id="UGZE01000001">
    <property type="protein sequence ID" value="SUJ07918.1"/>
    <property type="molecule type" value="Genomic_DNA"/>
</dbReference>
<dbReference type="Pfam" id="PF07859">
    <property type="entry name" value="Abhydrolase_3"/>
    <property type="match status" value="1"/>
</dbReference>
<evidence type="ECO:0000313" key="6">
    <source>
        <dbReference type="Proteomes" id="UP000321598"/>
    </source>
</evidence>
<protein>
    <submittedName>
        <fullName evidence="3">Alpha/beta hydrolase</fullName>
    </submittedName>
    <submittedName>
        <fullName evidence="4">Esterase/lipase-protein</fullName>
    </submittedName>
</protein>
<reference evidence="3 6" key="2">
    <citation type="submission" date="2019-07" db="EMBL/GenBank/DDBJ databases">
        <title>Whole genome shotgun sequence of Staphylococcus arlettae NBRC 109765.</title>
        <authorList>
            <person name="Hosoyama A."/>
            <person name="Uohara A."/>
            <person name="Ohji S."/>
            <person name="Ichikawa N."/>
        </authorList>
    </citation>
    <scope>NUCLEOTIDE SEQUENCE [LARGE SCALE GENOMIC DNA]</scope>
    <source>
        <strain evidence="3 6">NBRC 109765</strain>
    </source>
</reference>
<evidence type="ECO:0000313" key="3">
    <source>
        <dbReference type="EMBL" id="GEQ00528.1"/>
    </source>
</evidence>
<dbReference type="InterPro" id="IPR013094">
    <property type="entry name" value="AB_hydrolase_3"/>
</dbReference>
<keyword evidence="6" id="KW-1185">Reference proteome</keyword>
<dbReference type="STRING" id="1212545.SARL_10001"/>
<organism evidence="4 5">
    <name type="scientific">Staphylococcus arlettae</name>
    <dbReference type="NCBI Taxonomy" id="29378"/>
    <lineage>
        <taxon>Bacteria</taxon>
        <taxon>Bacillati</taxon>
        <taxon>Bacillota</taxon>
        <taxon>Bacilli</taxon>
        <taxon>Bacillales</taxon>
        <taxon>Staphylococcaceae</taxon>
        <taxon>Staphylococcus</taxon>
    </lineage>
</organism>
<keyword evidence="1 3" id="KW-0378">Hydrolase</keyword>
<gene>
    <name evidence="4" type="ORF">NCTC12413_00216</name>
    <name evidence="3" type="ORF">SAR03_15650</name>
</gene>
<reference evidence="4 5" key="1">
    <citation type="submission" date="2018-06" db="EMBL/GenBank/DDBJ databases">
        <authorList>
            <consortium name="Pathogen Informatics"/>
            <person name="Doyle S."/>
        </authorList>
    </citation>
    <scope>NUCLEOTIDE SEQUENCE [LARGE SCALE GENOMIC DNA]</scope>
    <source>
        <strain evidence="4 5">NCTC12413</strain>
    </source>
</reference>
<dbReference type="PANTHER" id="PTHR48081:SF3">
    <property type="entry name" value="ALPHA_BETA HYDROLASE FOLD-3 DOMAIN-CONTAINING PROTEIN"/>
    <property type="match status" value="1"/>
</dbReference>
<accession>A0A380BVU3</accession>
<evidence type="ECO:0000313" key="5">
    <source>
        <dbReference type="Proteomes" id="UP000254956"/>
    </source>
</evidence>
<feature type="domain" description="Alpha/beta hydrolase fold-3" evidence="2">
    <location>
        <begin position="30"/>
        <end position="219"/>
    </location>
</feature>